<feature type="transmembrane region" description="Helical" evidence="6">
    <location>
        <begin position="303"/>
        <end position="325"/>
    </location>
</feature>
<keyword evidence="3 6" id="KW-0812">Transmembrane</keyword>
<feature type="transmembrane region" description="Helical" evidence="6">
    <location>
        <begin position="110"/>
        <end position="128"/>
    </location>
</feature>
<dbReference type="EMBL" id="LT671826">
    <property type="protein sequence ID" value="SHO79407.1"/>
    <property type="molecule type" value="Genomic_DNA"/>
</dbReference>
<evidence type="ECO:0000256" key="3">
    <source>
        <dbReference type="ARBA" id="ARBA00022692"/>
    </source>
</evidence>
<dbReference type="GO" id="GO:0000329">
    <property type="term" value="C:fungal-type vacuole membrane"/>
    <property type="evidence" value="ECO:0007669"/>
    <property type="project" value="TreeGrafter"/>
</dbReference>
<dbReference type="GO" id="GO:0012505">
    <property type="term" value="C:endomembrane system"/>
    <property type="evidence" value="ECO:0007669"/>
    <property type="project" value="UniProtKB-SubCell"/>
</dbReference>
<dbReference type="PANTHER" id="PTHR23501:SF191">
    <property type="entry name" value="VACUOLAR BASIC AMINO ACID TRANSPORTER 4"/>
    <property type="match status" value="1"/>
</dbReference>
<feature type="transmembrane region" description="Helical" evidence="6">
    <location>
        <begin position="372"/>
        <end position="391"/>
    </location>
</feature>
<keyword evidence="4 6" id="KW-1133">Transmembrane helix</keyword>
<feature type="transmembrane region" description="Helical" evidence="6">
    <location>
        <begin position="79"/>
        <end position="98"/>
    </location>
</feature>
<feature type="transmembrane region" description="Helical" evidence="6">
    <location>
        <begin position="173"/>
        <end position="193"/>
    </location>
</feature>
<dbReference type="InterPro" id="IPR011701">
    <property type="entry name" value="MFS"/>
</dbReference>
<organism evidence="8 9">
    <name type="scientific">Malassezia sympodialis (strain ATCC 42132)</name>
    <name type="common">Atopic eczema-associated yeast</name>
    <dbReference type="NCBI Taxonomy" id="1230383"/>
    <lineage>
        <taxon>Eukaryota</taxon>
        <taxon>Fungi</taxon>
        <taxon>Dikarya</taxon>
        <taxon>Basidiomycota</taxon>
        <taxon>Ustilaginomycotina</taxon>
        <taxon>Malasseziomycetes</taxon>
        <taxon>Malasseziales</taxon>
        <taxon>Malasseziaceae</taxon>
        <taxon>Malassezia</taxon>
    </lineage>
</organism>
<dbReference type="Proteomes" id="UP000186303">
    <property type="component" value="Chromosome 6"/>
</dbReference>
<dbReference type="OMA" id="WILCASM"/>
<feature type="transmembrane region" description="Helical" evidence="6">
    <location>
        <begin position="238"/>
        <end position="257"/>
    </location>
</feature>
<evidence type="ECO:0000313" key="8">
    <source>
        <dbReference type="EMBL" id="SHO79407.1"/>
    </source>
</evidence>
<dbReference type="GO" id="GO:0015174">
    <property type="term" value="F:basic amino acid transmembrane transporter activity"/>
    <property type="evidence" value="ECO:0007669"/>
    <property type="project" value="TreeGrafter"/>
</dbReference>
<dbReference type="PANTHER" id="PTHR23501">
    <property type="entry name" value="MAJOR FACILITATOR SUPERFAMILY"/>
    <property type="match status" value="1"/>
</dbReference>
<evidence type="ECO:0000256" key="5">
    <source>
        <dbReference type="ARBA" id="ARBA00023136"/>
    </source>
</evidence>
<dbReference type="OrthoDB" id="3437016at2759"/>
<feature type="transmembrane region" description="Helical" evidence="6">
    <location>
        <begin position="269"/>
        <end position="291"/>
    </location>
</feature>
<feature type="transmembrane region" description="Helical" evidence="6">
    <location>
        <begin position="345"/>
        <end position="365"/>
    </location>
</feature>
<feature type="domain" description="Major facilitator superfamily (MFS) profile" evidence="7">
    <location>
        <begin position="44"/>
        <end position="534"/>
    </location>
</feature>
<reference evidence="9" key="1">
    <citation type="journal article" date="2017" name="Nucleic Acids Res.">
        <title>Proteogenomics produces comprehensive and highly accurate protein-coding gene annotation in a complete genome assembly of Malassezia sympodialis.</title>
        <authorList>
            <person name="Zhu Y."/>
            <person name="Engstroem P.G."/>
            <person name="Tellgren-Roth C."/>
            <person name="Baudo C.D."/>
            <person name="Kennell J.C."/>
            <person name="Sun S."/>
            <person name="Billmyre R.B."/>
            <person name="Schroeder M.S."/>
            <person name="Andersson A."/>
            <person name="Holm T."/>
            <person name="Sigurgeirsson B."/>
            <person name="Wu G."/>
            <person name="Sankaranarayanan S.R."/>
            <person name="Siddharthan R."/>
            <person name="Sanyal K."/>
            <person name="Lundeberg J."/>
            <person name="Nystedt B."/>
            <person name="Boekhout T."/>
            <person name="Dawson T.L. Jr."/>
            <person name="Heitman J."/>
            <person name="Scheynius A."/>
            <person name="Lehtioe J."/>
        </authorList>
    </citation>
    <scope>NUCLEOTIDE SEQUENCE [LARGE SCALE GENOMIC DNA]</scope>
    <source>
        <strain evidence="9">ATCC 42132</strain>
    </source>
</reference>
<name>A0A1M8AAQ0_MALS4</name>
<dbReference type="GO" id="GO:0005886">
    <property type="term" value="C:plasma membrane"/>
    <property type="evidence" value="ECO:0007669"/>
    <property type="project" value="TreeGrafter"/>
</dbReference>
<protein>
    <submittedName>
        <fullName evidence="8">Similar to S.cerevisiae protein VBA1 (Permease of basic amino acids in the vacuolar membrane)</fullName>
    </submittedName>
</protein>
<sequence length="544" mass="59593">MAATDHSESEPLNSEQLNFTYGSAQDHESHTPKHAPSLLRTLLPCMALWCITFISSLDTTIVAMLLGNISSYFKAAEKSSWLGSTYLLSVCCTAPLYGRLCDTFGHKRSLILAVSIFLVGTFWCGASRSMNELLLARTFAGIGGGGLSTITSVIMSSLVPLRSRGLFQGMTNIMYGLGGATGGPLGGILLDIVGWRGCFFIQIPALAIALTLIFTLIERDEAAHFAPDENTWTRIKSVDFLGLISYAMIHISALVALDLISTRMMAVTSGPVLGCMATALLCLVLFMYFECRAKLPLISFEVLSLRTAWSSLWGCLFLTMAYTAFNFNFPLYFQVVGQMAPSDLGIRMIPAGVTIGFSSIMAGLYIRKHGRYYKCCLLFICIACLTCIPLTTYRTNPPTVSPFILNIFMTMGQSWYLVCSLIALIHTVRPNQIGVATGMSYLFRSAGQVMGVVIPGGIFQVNLLRQLQSRILGPGSDDLISQLRHDSTLIPQLPTELQNEALASYGDALHLVFIFVNLCYVACIAFFIFVEDVSLEEHPNDRDE</sequence>
<keyword evidence="9" id="KW-1185">Reference proteome</keyword>
<feature type="transmembrane region" description="Helical" evidence="6">
    <location>
        <begin position="42"/>
        <end position="67"/>
    </location>
</feature>
<feature type="transmembrane region" description="Helical" evidence="6">
    <location>
        <begin position="134"/>
        <end position="161"/>
    </location>
</feature>
<dbReference type="Gene3D" id="1.20.1720.10">
    <property type="entry name" value="Multidrug resistance protein D"/>
    <property type="match status" value="1"/>
</dbReference>
<comment type="subcellular location">
    <subcellularLocation>
        <location evidence="1">Endomembrane system</location>
        <topology evidence="1">Multi-pass membrane protein</topology>
    </subcellularLocation>
</comment>
<keyword evidence="5 6" id="KW-0472">Membrane</keyword>
<dbReference type="InterPro" id="IPR020846">
    <property type="entry name" value="MFS_dom"/>
</dbReference>
<evidence type="ECO:0000259" key="7">
    <source>
        <dbReference type="PROSITE" id="PS50850"/>
    </source>
</evidence>
<accession>A0A1M8AAQ0</accession>
<keyword evidence="2" id="KW-0813">Transport</keyword>
<gene>
    <name evidence="8" type="ORF">MSYG_3756</name>
</gene>
<dbReference type="InterPro" id="IPR036259">
    <property type="entry name" value="MFS_trans_sf"/>
</dbReference>
<proteinExistence type="predicted"/>
<dbReference type="PROSITE" id="PS50850">
    <property type="entry name" value="MFS"/>
    <property type="match status" value="1"/>
</dbReference>
<evidence type="ECO:0000313" key="9">
    <source>
        <dbReference type="Proteomes" id="UP000186303"/>
    </source>
</evidence>
<evidence type="ECO:0000256" key="2">
    <source>
        <dbReference type="ARBA" id="ARBA00022448"/>
    </source>
</evidence>
<dbReference type="SUPFAM" id="SSF103473">
    <property type="entry name" value="MFS general substrate transporter"/>
    <property type="match status" value="1"/>
</dbReference>
<evidence type="ECO:0000256" key="1">
    <source>
        <dbReference type="ARBA" id="ARBA00004127"/>
    </source>
</evidence>
<evidence type="ECO:0000256" key="6">
    <source>
        <dbReference type="SAM" id="Phobius"/>
    </source>
</evidence>
<feature type="transmembrane region" description="Helical" evidence="6">
    <location>
        <begin position="508"/>
        <end position="530"/>
    </location>
</feature>
<dbReference type="Pfam" id="PF07690">
    <property type="entry name" value="MFS_1"/>
    <property type="match status" value="1"/>
</dbReference>
<dbReference type="Gene3D" id="1.20.1250.20">
    <property type="entry name" value="MFS general substrate transporter like domains"/>
    <property type="match status" value="1"/>
</dbReference>
<feature type="transmembrane region" description="Helical" evidence="6">
    <location>
        <begin position="199"/>
        <end position="217"/>
    </location>
</feature>
<evidence type="ECO:0000256" key="4">
    <source>
        <dbReference type="ARBA" id="ARBA00022989"/>
    </source>
</evidence>
<dbReference type="VEuPathDB" id="FungiDB:MSYG_3756"/>
<feature type="transmembrane region" description="Helical" evidence="6">
    <location>
        <begin position="403"/>
        <end position="425"/>
    </location>
</feature>
<dbReference type="AlphaFoldDB" id="A0A1M8AAQ0"/>